<dbReference type="AlphaFoldDB" id="A0A919RX82"/>
<sequence length="186" mass="20382">MKRILVMLAEGFEEIEALTVVDVLRRANVECVTCSLKEKEIQGAHNILVTADKSLEDNDLNTYDGIVLPGGMPGSVNLRDNIKVVELVKDYYAAGKLVAAICAAPIVLAKAGIADGKILTSYPSFKDQLDNCIYIEQPVVVDQNIITSRGPATTLLFAFEILKKLGYEEEAKELSEGMLVDYLMNK</sequence>
<dbReference type="Gene3D" id="3.40.50.880">
    <property type="match status" value="1"/>
</dbReference>
<dbReference type="PANTHER" id="PTHR48094">
    <property type="entry name" value="PROTEIN/NUCLEIC ACID DEGLYCASE DJ-1-RELATED"/>
    <property type="match status" value="1"/>
</dbReference>
<dbReference type="InterPro" id="IPR002818">
    <property type="entry name" value="DJ-1/PfpI"/>
</dbReference>
<dbReference type="PANTHER" id="PTHR48094:SF12">
    <property type="entry name" value="PARKINSON DISEASE PROTEIN 7 HOMOLOG"/>
    <property type="match status" value="1"/>
</dbReference>
<gene>
    <name evidence="2" type="primary">thiJ</name>
    <name evidence="2" type="ORF">CPJCM30710_08030</name>
</gene>
<dbReference type="Proteomes" id="UP000679179">
    <property type="component" value="Unassembled WGS sequence"/>
</dbReference>
<evidence type="ECO:0000259" key="1">
    <source>
        <dbReference type="Pfam" id="PF01965"/>
    </source>
</evidence>
<dbReference type="Pfam" id="PF01965">
    <property type="entry name" value="DJ-1_PfpI"/>
    <property type="match status" value="1"/>
</dbReference>
<organism evidence="2 3">
    <name type="scientific">Clostridium polyendosporum</name>
    <dbReference type="NCBI Taxonomy" id="69208"/>
    <lineage>
        <taxon>Bacteria</taxon>
        <taxon>Bacillati</taxon>
        <taxon>Bacillota</taxon>
        <taxon>Clostridia</taxon>
        <taxon>Eubacteriales</taxon>
        <taxon>Clostridiaceae</taxon>
        <taxon>Clostridium</taxon>
    </lineage>
</organism>
<evidence type="ECO:0000313" key="2">
    <source>
        <dbReference type="EMBL" id="GIM28137.1"/>
    </source>
</evidence>
<reference evidence="2" key="1">
    <citation type="submission" date="2021-03" db="EMBL/GenBank/DDBJ databases">
        <title>Taxonomic study of Clostridium polyendosporum from meadow-gley soil under rice.</title>
        <authorList>
            <person name="Kobayashi H."/>
            <person name="Tanizawa Y."/>
            <person name="Yagura M."/>
        </authorList>
    </citation>
    <scope>NUCLEOTIDE SEQUENCE</scope>
    <source>
        <strain evidence="2">JCM 30710</strain>
    </source>
</reference>
<protein>
    <submittedName>
        <fullName evidence="2">4-methyl-5(B-hydroxyethyl)-thiazole monophosphate biosynthesis protein</fullName>
    </submittedName>
</protein>
<evidence type="ECO:0000313" key="3">
    <source>
        <dbReference type="Proteomes" id="UP000679179"/>
    </source>
</evidence>
<comment type="caution">
    <text evidence="2">The sequence shown here is derived from an EMBL/GenBank/DDBJ whole genome shotgun (WGS) entry which is preliminary data.</text>
</comment>
<dbReference type="InterPro" id="IPR006287">
    <property type="entry name" value="DJ-1"/>
</dbReference>
<dbReference type="NCBIfam" id="TIGR01383">
    <property type="entry name" value="not_thiJ"/>
    <property type="match status" value="1"/>
</dbReference>
<dbReference type="RefSeq" id="WP_212902871.1">
    <property type="nucleotide sequence ID" value="NZ_BOPZ01000004.1"/>
</dbReference>
<dbReference type="CDD" id="cd03135">
    <property type="entry name" value="GATase1_DJ-1"/>
    <property type="match status" value="1"/>
</dbReference>
<dbReference type="InterPro" id="IPR050325">
    <property type="entry name" value="Prot/Nucl_acid_deglycase"/>
</dbReference>
<dbReference type="SUPFAM" id="SSF52317">
    <property type="entry name" value="Class I glutamine amidotransferase-like"/>
    <property type="match status" value="1"/>
</dbReference>
<dbReference type="InterPro" id="IPR029062">
    <property type="entry name" value="Class_I_gatase-like"/>
</dbReference>
<accession>A0A919RX82</accession>
<proteinExistence type="predicted"/>
<feature type="domain" description="DJ-1/PfpI" evidence="1">
    <location>
        <begin position="2"/>
        <end position="163"/>
    </location>
</feature>
<dbReference type="GO" id="GO:0005737">
    <property type="term" value="C:cytoplasm"/>
    <property type="evidence" value="ECO:0007669"/>
    <property type="project" value="TreeGrafter"/>
</dbReference>
<name>A0A919RX82_9CLOT</name>
<keyword evidence="3" id="KW-1185">Reference proteome</keyword>
<dbReference type="EMBL" id="BOPZ01000004">
    <property type="protein sequence ID" value="GIM28137.1"/>
    <property type="molecule type" value="Genomic_DNA"/>
</dbReference>